<protein>
    <submittedName>
        <fullName evidence="1">Uncharacterized protein</fullName>
    </submittedName>
</protein>
<dbReference type="EMBL" id="KQ964479">
    <property type="protein sequence ID" value="KXN71251.1"/>
    <property type="molecule type" value="Genomic_DNA"/>
</dbReference>
<reference evidence="1 2" key="1">
    <citation type="journal article" date="2015" name="Genome Biol. Evol.">
        <title>Phylogenomic analyses indicate that early fungi evolved digesting cell walls of algal ancestors of land plants.</title>
        <authorList>
            <person name="Chang Y."/>
            <person name="Wang S."/>
            <person name="Sekimoto S."/>
            <person name="Aerts A.L."/>
            <person name="Choi C."/>
            <person name="Clum A."/>
            <person name="LaButti K.M."/>
            <person name="Lindquist E.A."/>
            <person name="Yee Ngan C."/>
            <person name="Ohm R.A."/>
            <person name="Salamov A.A."/>
            <person name="Grigoriev I.V."/>
            <person name="Spatafora J.W."/>
            <person name="Berbee M.L."/>
        </authorList>
    </citation>
    <scope>NUCLEOTIDE SEQUENCE [LARGE SCALE GENOMIC DNA]</scope>
    <source>
        <strain evidence="1 2">NRRL 28638</strain>
    </source>
</reference>
<sequence length="202" mass="23240">MIKNLLIKLMETNSNSEIDLVSELKLILEPLVGLIFSKQFKLLNNSLESSQNYMMNFNVYNCELEESTLNHQLNAVNDSSSDDFPIGHINLCEAQVEISELDINQKLFKHNEKYSSILSSQTQHLTNAIPDTVQEKTQFLEEILGNLIDKEINTYSKNCQEYDSLVSYLTILNQPKEDLINQLNLLKVKDFLNLNLLLDKKI</sequence>
<keyword evidence="2" id="KW-1185">Reference proteome</keyword>
<gene>
    <name evidence="1" type="ORF">CONCODRAFT_84798</name>
</gene>
<organism evidence="1 2">
    <name type="scientific">Conidiobolus coronatus (strain ATCC 28846 / CBS 209.66 / NRRL 28638)</name>
    <name type="common">Delacroixia coronata</name>
    <dbReference type="NCBI Taxonomy" id="796925"/>
    <lineage>
        <taxon>Eukaryota</taxon>
        <taxon>Fungi</taxon>
        <taxon>Fungi incertae sedis</taxon>
        <taxon>Zoopagomycota</taxon>
        <taxon>Entomophthoromycotina</taxon>
        <taxon>Entomophthoromycetes</taxon>
        <taxon>Entomophthorales</taxon>
        <taxon>Ancylistaceae</taxon>
        <taxon>Conidiobolus</taxon>
    </lineage>
</organism>
<evidence type="ECO:0000313" key="1">
    <source>
        <dbReference type="EMBL" id="KXN71251.1"/>
    </source>
</evidence>
<dbReference type="Proteomes" id="UP000070444">
    <property type="component" value="Unassembled WGS sequence"/>
</dbReference>
<accession>A0A137P8J5</accession>
<dbReference type="AlphaFoldDB" id="A0A137P8J5"/>
<evidence type="ECO:0000313" key="2">
    <source>
        <dbReference type="Proteomes" id="UP000070444"/>
    </source>
</evidence>
<name>A0A137P8J5_CONC2</name>
<proteinExistence type="predicted"/>